<dbReference type="Proteomes" id="UP000002745">
    <property type="component" value="Chromosome"/>
</dbReference>
<keyword evidence="1" id="KW-0812">Transmembrane</keyword>
<feature type="transmembrane region" description="Helical" evidence="1">
    <location>
        <begin position="131"/>
        <end position="154"/>
    </location>
</feature>
<dbReference type="PANTHER" id="PTHR34219:SF3">
    <property type="entry name" value="BLL7967 PROTEIN"/>
    <property type="match status" value="1"/>
</dbReference>
<feature type="transmembrane region" description="Helical" evidence="1">
    <location>
        <begin position="184"/>
        <end position="202"/>
    </location>
</feature>
<dbReference type="Pfam" id="PF03929">
    <property type="entry name" value="PepSY_TM"/>
    <property type="match status" value="1"/>
</dbReference>
<keyword evidence="1" id="KW-0472">Membrane</keyword>
<protein>
    <submittedName>
        <fullName evidence="2">Uncharacterized iron-regulated membrane protein-like protein</fullName>
    </submittedName>
</protein>
<keyword evidence="3" id="KW-1185">Reference proteome</keyword>
<name>C6XP23_HIRBI</name>
<dbReference type="InterPro" id="IPR005625">
    <property type="entry name" value="PepSY-ass_TM"/>
</dbReference>
<evidence type="ECO:0000256" key="1">
    <source>
        <dbReference type="SAM" id="Phobius"/>
    </source>
</evidence>
<evidence type="ECO:0000313" key="2">
    <source>
        <dbReference type="EMBL" id="ACT60203.1"/>
    </source>
</evidence>
<dbReference type="KEGG" id="hba:Hbal_2528"/>
<dbReference type="eggNOG" id="COG3182">
    <property type="taxonomic scope" value="Bacteria"/>
</dbReference>
<proteinExistence type="predicted"/>
<gene>
    <name evidence="2" type="ordered locus">Hbal_2528</name>
</gene>
<sequence length="347" mass="38187">MLKWVMKAHRWMSLIFAGFWLLQAVTGTLISFRGNIDDFALGAEVTSIIPEKLGARVDALQSDGATVWSMWSSGGVQGQFDIYYTKDDTDYTLRVNGEGEDLRHRPDSNLYSDGALFETLTQFHKNMFLGALGYTIFSISAVLLITNIVFGFVYGWKHRKKLNHLAKVGKAGSVAKLKGLHWEIGLWGAPLAIVLVTFGFLLSNSDVVDSWVAADLPETVAQPSEGRTINSGEALEVVSSLYDLETLSAFKPINAHRDYFEVRVKAPSEMPRLYGASTVRIGGDGQVLLNNDASKAGAGQQFANALYPAHTGQILGLPGRVLNFMVGIWLLVMMFLGLSSWFKRKAN</sequence>
<dbReference type="PANTHER" id="PTHR34219">
    <property type="entry name" value="IRON-REGULATED INNER MEMBRANE PROTEIN-RELATED"/>
    <property type="match status" value="1"/>
</dbReference>
<dbReference type="AlphaFoldDB" id="C6XP23"/>
<accession>C6XP23</accession>
<dbReference type="HOGENOM" id="CLU_031962_4_2_5"/>
<feature type="transmembrane region" description="Helical" evidence="1">
    <location>
        <begin position="321"/>
        <end position="342"/>
    </location>
</feature>
<reference evidence="3" key="1">
    <citation type="journal article" date="2011" name="J. Bacteriol.">
        <title>Genome sequences of eight morphologically diverse alphaproteobacteria.</title>
        <authorList>
            <consortium name="US DOE Joint Genome Institute"/>
            <person name="Brown P.J."/>
            <person name="Kysela D.T."/>
            <person name="Buechlein A."/>
            <person name="Hemmerich C."/>
            <person name="Brun Y.V."/>
        </authorList>
    </citation>
    <scope>NUCLEOTIDE SEQUENCE [LARGE SCALE GENOMIC DNA]</scope>
    <source>
        <strain evidence="3">ATCC 49814 / DSM 5838 / IFAM 1418</strain>
    </source>
</reference>
<dbReference type="STRING" id="582402.Hbal_2528"/>
<keyword evidence="1" id="KW-1133">Transmembrane helix</keyword>
<dbReference type="EMBL" id="CP001678">
    <property type="protein sequence ID" value="ACT60203.1"/>
    <property type="molecule type" value="Genomic_DNA"/>
</dbReference>
<dbReference type="OrthoDB" id="7626573at2"/>
<organism evidence="2 3">
    <name type="scientific">Hirschia baltica (strain ATCC 49814 / DSM 5838 / IFAM 1418)</name>
    <dbReference type="NCBI Taxonomy" id="582402"/>
    <lineage>
        <taxon>Bacteria</taxon>
        <taxon>Pseudomonadati</taxon>
        <taxon>Pseudomonadota</taxon>
        <taxon>Alphaproteobacteria</taxon>
        <taxon>Hyphomonadales</taxon>
        <taxon>Hyphomonadaceae</taxon>
        <taxon>Hirschia</taxon>
    </lineage>
</organism>
<dbReference type="RefSeq" id="WP_015828353.1">
    <property type="nucleotide sequence ID" value="NC_012982.1"/>
</dbReference>
<evidence type="ECO:0000313" key="3">
    <source>
        <dbReference type="Proteomes" id="UP000002745"/>
    </source>
</evidence>